<dbReference type="PANTHER" id="PTHR43478:SF1">
    <property type="entry name" value="NA+_H+ ANTIPORTER NHAC-LIKE C-TERMINAL DOMAIN-CONTAINING PROTEIN"/>
    <property type="match status" value="1"/>
</dbReference>
<feature type="transmembrane region" description="Helical" evidence="6">
    <location>
        <begin position="483"/>
        <end position="501"/>
    </location>
</feature>
<keyword evidence="5 6" id="KW-0472">Membrane</keyword>
<dbReference type="AlphaFoldDB" id="A0AAQ1MAY4"/>
<keyword evidence="4 6" id="KW-1133">Transmembrane helix</keyword>
<name>A0AAQ1MAY4_9FIRM</name>
<dbReference type="RefSeq" id="WP_021658587.1">
    <property type="nucleotide sequence ID" value="NZ_FQVY01000001.1"/>
</dbReference>
<feature type="transmembrane region" description="Helical" evidence="6">
    <location>
        <begin position="253"/>
        <end position="277"/>
    </location>
</feature>
<dbReference type="GO" id="GO:0005886">
    <property type="term" value="C:plasma membrane"/>
    <property type="evidence" value="ECO:0007669"/>
    <property type="project" value="UniProtKB-SubCell"/>
</dbReference>
<accession>A0AAQ1MAY4</accession>
<feature type="transmembrane region" description="Helical" evidence="6">
    <location>
        <begin position="143"/>
        <end position="172"/>
    </location>
</feature>
<feature type="transmembrane region" description="Helical" evidence="6">
    <location>
        <begin position="64"/>
        <end position="83"/>
    </location>
</feature>
<sequence>MEHFGFWSLLPPILAIVLALITKEVISSLLVGILSGLLIYTGGNPLQALVELFSLITTKIGDNAYMVVFLSLLGALVCVVTMSGGSRSYGDWASRKIKKRSSAMLATSGLGLLIFIDDYFNCLTVGTVMRPITDKHLISRAKLAYVIDATAAPICAIAPISSFAAYAISVLADTGATQNGMTTFLQSIPFNLYAILTIIMVIALSLCQLDFGPMERFEKARREGSEITNVPAAQAQDELDGIVPSEKGRIWDLVLPIASLILFTVASMLWTGGFGTVVDGEKVGLMAAFANTDSNASLTYGAFGALIVALLLYLPRRLMTFKEFFGGITTGFKSMLSAITIMVLAWSIGGVCTEYLLTGQYVGELVRSSHFPLQLFPAVIFAVAGGLAFATGTSWGTFAMLIPISVEISRYSAPELIPIIFAAILAGAVYGDHCSPISDTTILSSAGAGCNHIDHVSTQLPYATLAAGCCFVGFVVAGFTANALLTLVVAVALLLLSLLFLHRRTMKKERAETEAASR</sequence>
<dbReference type="EMBL" id="FQVY01000001">
    <property type="protein sequence ID" value="SHF63387.1"/>
    <property type="molecule type" value="Genomic_DNA"/>
</dbReference>
<proteinExistence type="predicted"/>
<dbReference type="Proteomes" id="UP000184089">
    <property type="component" value="Unassembled WGS sequence"/>
</dbReference>
<evidence type="ECO:0000256" key="1">
    <source>
        <dbReference type="ARBA" id="ARBA00004651"/>
    </source>
</evidence>
<dbReference type="PANTHER" id="PTHR43478">
    <property type="entry name" value="NA+/H+ ANTIPORTER-RELATED"/>
    <property type="match status" value="1"/>
</dbReference>
<comment type="subcellular location">
    <subcellularLocation>
        <location evidence="1">Cell membrane</location>
        <topology evidence="1">Multi-pass membrane protein</topology>
    </subcellularLocation>
</comment>
<evidence type="ECO:0000256" key="4">
    <source>
        <dbReference type="ARBA" id="ARBA00022989"/>
    </source>
</evidence>
<keyword evidence="3 6" id="KW-0812">Transmembrane</keyword>
<reference evidence="9" key="1">
    <citation type="submission" date="2016-11" db="EMBL/GenBank/DDBJ databases">
        <authorList>
            <person name="Jaros S."/>
            <person name="Januszkiewicz K."/>
            <person name="Wedrychowicz H."/>
        </authorList>
    </citation>
    <scope>NUCLEOTIDE SEQUENCE [LARGE SCALE GENOMIC DNA]</scope>
    <source>
        <strain evidence="9">DSM 4029</strain>
    </source>
</reference>
<keyword evidence="2" id="KW-1003">Cell membrane</keyword>
<feature type="domain" description="Na+/H+ antiporter NhaC-like C-terminal" evidence="7">
    <location>
        <begin position="181"/>
        <end position="479"/>
    </location>
</feature>
<feature type="transmembrane region" description="Helical" evidence="6">
    <location>
        <begin position="378"/>
        <end position="402"/>
    </location>
</feature>
<comment type="caution">
    <text evidence="8">The sequence shown here is derived from an EMBL/GenBank/DDBJ whole genome shotgun (WGS) entry which is preliminary data.</text>
</comment>
<gene>
    <name evidence="8" type="ORF">SAMN05444424_0134</name>
</gene>
<evidence type="ECO:0000256" key="2">
    <source>
        <dbReference type="ARBA" id="ARBA00022475"/>
    </source>
</evidence>
<feature type="transmembrane region" description="Helical" evidence="6">
    <location>
        <begin position="29"/>
        <end position="52"/>
    </location>
</feature>
<evidence type="ECO:0000313" key="8">
    <source>
        <dbReference type="EMBL" id="SHF63387.1"/>
    </source>
</evidence>
<dbReference type="Pfam" id="PF03553">
    <property type="entry name" value="Na_H_antiporter"/>
    <property type="match status" value="1"/>
</dbReference>
<evidence type="ECO:0000259" key="7">
    <source>
        <dbReference type="Pfam" id="PF03553"/>
    </source>
</evidence>
<feature type="transmembrane region" description="Helical" evidence="6">
    <location>
        <begin position="297"/>
        <end position="314"/>
    </location>
</feature>
<evidence type="ECO:0000256" key="3">
    <source>
        <dbReference type="ARBA" id="ARBA00022692"/>
    </source>
</evidence>
<dbReference type="InterPro" id="IPR018461">
    <property type="entry name" value="Na/H_Antiport_NhaC-like_C"/>
</dbReference>
<evidence type="ECO:0000256" key="5">
    <source>
        <dbReference type="ARBA" id="ARBA00023136"/>
    </source>
</evidence>
<feature type="transmembrane region" description="Helical" evidence="6">
    <location>
        <begin position="335"/>
        <end position="358"/>
    </location>
</feature>
<feature type="transmembrane region" description="Helical" evidence="6">
    <location>
        <begin position="192"/>
        <end position="212"/>
    </location>
</feature>
<protein>
    <submittedName>
        <fullName evidence="8">Transporter, NhaC family</fullName>
    </submittedName>
</protein>
<organism evidence="8 9">
    <name type="scientific">Bittarella massiliensis</name>
    <name type="common">ex Durand et al. 2017</name>
    <dbReference type="NCBI Taxonomy" id="1720313"/>
    <lineage>
        <taxon>Bacteria</taxon>
        <taxon>Bacillati</taxon>
        <taxon>Bacillota</taxon>
        <taxon>Clostridia</taxon>
        <taxon>Eubacteriales</taxon>
        <taxon>Oscillospiraceae</taxon>
        <taxon>Bittarella (ex Durand et al. 2017)</taxon>
    </lineage>
</organism>
<evidence type="ECO:0000313" key="9">
    <source>
        <dbReference type="Proteomes" id="UP000184089"/>
    </source>
</evidence>
<evidence type="ECO:0000256" key="6">
    <source>
        <dbReference type="SAM" id="Phobius"/>
    </source>
</evidence>